<keyword evidence="1" id="KW-0805">Transcription regulation</keyword>
<feature type="domain" description="HTH gntR-type" evidence="4">
    <location>
        <begin position="2"/>
        <end position="70"/>
    </location>
</feature>
<dbReference type="InterPro" id="IPR000524">
    <property type="entry name" value="Tscrpt_reg_HTH_GntR"/>
</dbReference>
<dbReference type="PANTHER" id="PTHR43649:SF12">
    <property type="entry name" value="DIACETYLCHITOBIOSE BINDING PROTEIN DASA"/>
    <property type="match status" value="1"/>
</dbReference>
<evidence type="ECO:0000256" key="3">
    <source>
        <dbReference type="ARBA" id="ARBA00023163"/>
    </source>
</evidence>
<evidence type="ECO:0000313" key="5">
    <source>
        <dbReference type="EMBL" id="NMD88836.1"/>
    </source>
</evidence>
<evidence type="ECO:0000313" key="7">
    <source>
        <dbReference type="Proteomes" id="UP000245959"/>
    </source>
</evidence>
<dbReference type="PROSITE" id="PS50949">
    <property type="entry name" value="HTH_GNTR"/>
    <property type="match status" value="1"/>
</dbReference>
<dbReference type="Gene3D" id="1.10.10.10">
    <property type="entry name" value="Winged helix-like DNA-binding domain superfamily/Winged helix DNA-binding domain"/>
    <property type="match status" value="1"/>
</dbReference>
<accession>A0A2U1ALA7</accession>
<dbReference type="SMART" id="SM00345">
    <property type="entry name" value="HTH_GNTR"/>
    <property type="match status" value="1"/>
</dbReference>
<dbReference type="InterPro" id="IPR036388">
    <property type="entry name" value="WH-like_DNA-bd_sf"/>
</dbReference>
<proteinExistence type="predicted"/>
<dbReference type="OrthoDB" id="2374506at2"/>
<reference evidence="6 7" key="1">
    <citation type="submission" date="2018-04" db="EMBL/GenBank/DDBJ databases">
        <title>Genomic Encyclopedia of Type Strains, Phase IV (KMG-IV): sequencing the most valuable type-strain genomes for metagenomic binning, comparative biology and taxonomic classification.</title>
        <authorList>
            <person name="Goeker M."/>
        </authorList>
    </citation>
    <scope>NUCLEOTIDE SEQUENCE [LARGE SCALE GENOMIC DNA]</scope>
    <source>
        <strain evidence="6 7">DSM 14823</strain>
    </source>
</reference>
<sequence length="459" mass="51631">MADKITEVREHILGGLESGELAGGDKLPGAREFSERIGVSLAIVQSAFTSLVREGILESVSRSGTFVRHDWRERILPGSFVSFRRFWPNLIGEFREAIPGIEPLNSFEKGMFEVRATLDVQQNRDEYLDLAGLFDAEYPEKGCFFEAPFKNFRTVDGRLFGIPLIFSPRVFCYNPELLARLGCPEPHSGWNFDEFLDDVRILRRSLPPNRIFNWSNYSFFWINFIFRAGGSIIDGGKVMIDHPRTLAGIFCVKALYEALGVRELKVGWDYAEHFNAGECAFLFAAREEVDFNARCRWKNVPMPLIPGGADLTAQATDLLCIRRHNGDIELAGKMVRTMLSETFQDRLGELRYGIPIRKTSAINSFDANDPRDLLFLSEMTKISAGYNIDSPEISNLISNGVCEILYNGADPIEVTTELGNVLRSVLRLRAFTPKAVRKNLQDKEREVVCAGAAGEFSAV</sequence>
<protein>
    <submittedName>
        <fullName evidence="6">Carbohydrate ABC transporter substrate-binding protein (CUT1 family)</fullName>
    </submittedName>
    <submittedName>
        <fullName evidence="5">Extracellular solute-binding protein</fullName>
    </submittedName>
</protein>
<comment type="caution">
    <text evidence="6">The sequence shown here is derived from an EMBL/GenBank/DDBJ whole genome shotgun (WGS) entry which is preliminary data.</text>
</comment>
<dbReference type="CDD" id="cd07377">
    <property type="entry name" value="WHTH_GntR"/>
    <property type="match status" value="1"/>
</dbReference>
<dbReference type="EMBL" id="JABAEW010000061">
    <property type="protein sequence ID" value="NMD88836.1"/>
    <property type="molecule type" value="Genomic_DNA"/>
</dbReference>
<keyword evidence="2" id="KW-0238">DNA-binding</keyword>
<dbReference type="Pfam" id="PF00392">
    <property type="entry name" value="GntR"/>
    <property type="match status" value="1"/>
</dbReference>
<dbReference type="InterPro" id="IPR036390">
    <property type="entry name" value="WH_DNA-bd_sf"/>
</dbReference>
<reference evidence="5 8" key="2">
    <citation type="submission" date="2020-04" db="EMBL/GenBank/DDBJ databases">
        <authorList>
            <person name="Hitch T.C.A."/>
            <person name="Wylensek D."/>
            <person name="Clavel T."/>
        </authorList>
    </citation>
    <scope>NUCLEOTIDE SEQUENCE [LARGE SCALE GENOMIC DNA]</scope>
    <source>
        <strain evidence="5 8">COR2-253-APC-1A</strain>
    </source>
</reference>
<dbReference type="Gene3D" id="3.40.190.10">
    <property type="entry name" value="Periplasmic binding protein-like II"/>
    <property type="match status" value="1"/>
</dbReference>
<gene>
    <name evidence="6" type="ORF">C8D82_13236</name>
    <name evidence="5" type="ORF">HF882_19810</name>
</gene>
<dbReference type="SUPFAM" id="SSF53850">
    <property type="entry name" value="Periplasmic binding protein-like II"/>
    <property type="match status" value="1"/>
</dbReference>
<dbReference type="InterPro" id="IPR050490">
    <property type="entry name" value="Bact_solute-bd_prot1"/>
</dbReference>
<dbReference type="GO" id="GO:0003677">
    <property type="term" value="F:DNA binding"/>
    <property type="evidence" value="ECO:0007669"/>
    <property type="project" value="UniProtKB-KW"/>
</dbReference>
<dbReference type="GeneID" id="78296671"/>
<organism evidence="6 7">
    <name type="scientific">Victivallis vadensis</name>
    <dbReference type="NCBI Taxonomy" id="172901"/>
    <lineage>
        <taxon>Bacteria</taxon>
        <taxon>Pseudomonadati</taxon>
        <taxon>Lentisphaerota</taxon>
        <taxon>Lentisphaeria</taxon>
        <taxon>Victivallales</taxon>
        <taxon>Victivallaceae</taxon>
        <taxon>Victivallis</taxon>
    </lineage>
</organism>
<evidence type="ECO:0000256" key="1">
    <source>
        <dbReference type="ARBA" id="ARBA00023015"/>
    </source>
</evidence>
<dbReference type="Proteomes" id="UP000245959">
    <property type="component" value="Unassembled WGS sequence"/>
</dbReference>
<dbReference type="Proteomes" id="UP000576225">
    <property type="component" value="Unassembled WGS sequence"/>
</dbReference>
<evidence type="ECO:0000313" key="6">
    <source>
        <dbReference type="EMBL" id="PVY37198.1"/>
    </source>
</evidence>
<evidence type="ECO:0000259" key="4">
    <source>
        <dbReference type="PROSITE" id="PS50949"/>
    </source>
</evidence>
<dbReference type="EMBL" id="QEKH01000032">
    <property type="protein sequence ID" value="PVY37198.1"/>
    <property type="molecule type" value="Genomic_DNA"/>
</dbReference>
<dbReference type="GO" id="GO:0003700">
    <property type="term" value="F:DNA-binding transcription factor activity"/>
    <property type="evidence" value="ECO:0007669"/>
    <property type="project" value="InterPro"/>
</dbReference>
<keyword evidence="3" id="KW-0804">Transcription</keyword>
<dbReference type="SUPFAM" id="SSF46785">
    <property type="entry name" value="Winged helix' DNA-binding domain"/>
    <property type="match status" value="1"/>
</dbReference>
<dbReference type="RefSeq" id="WP_116885391.1">
    <property type="nucleotide sequence ID" value="NZ_CABMMC010000198.1"/>
</dbReference>
<name>A0A2U1ALA7_9BACT</name>
<dbReference type="PANTHER" id="PTHR43649">
    <property type="entry name" value="ARABINOSE-BINDING PROTEIN-RELATED"/>
    <property type="match status" value="1"/>
</dbReference>
<dbReference type="AlphaFoldDB" id="A0A2U1ALA7"/>
<evidence type="ECO:0000313" key="8">
    <source>
        <dbReference type="Proteomes" id="UP000576225"/>
    </source>
</evidence>
<evidence type="ECO:0000256" key="2">
    <source>
        <dbReference type="ARBA" id="ARBA00023125"/>
    </source>
</evidence>
<keyword evidence="7" id="KW-1185">Reference proteome</keyword>